<evidence type="ECO:0000313" key="3">
    <source>
        <dbReference type="EMBL" id="TKB97895.1"/>
    </source>
</evidence>
<evidence type="ECO:0000256" key="2">
    <source>
        <dbReference type="ARBA" id="ARBA00022679"/>
    </source>
</evidence>
<dbReference type="InterPro" id="IPR002516">
    <property type="entry name" value="Glyco_trans_11"/>
</dbReference>
<proteinExistence type="predicted"/>
<dbReference type="RefSeq" id="WP_136826506.1">
    <property type="nucleotide sequence ID" value="NZ_SWBP01000003.1"/>
</dbReference>
<organism evidence="3 4">
    <name type="scientific">Pedobacter cryophilus</name>
    <dbReference type="NCBI Taxonomy" id="2571271"/>
    <lineage>
        <taxon>Bacteria</taxon>
        <taxon>Pseudomonadati</taxon>
        <taxon>Bacteroidota</taxon>
        <taxon>Sphingobacteriia</taxon>
        <taxon>Sphingobacteriales</taxon>
        <taxon>Sphingobacteriaceae</taxon>
        <taxon>Pedobacter</taxon>
    </lineage>
</organism>
<dbReference type="OrthoDB" id="9794601at2"/>
<evidence type="ECO:0000256" key="1">
    <source>
        <dbReference type="ARBA" id="ARBA00022676"/>
    </source>
</evidence>
<reference evidence="3 4" key="1">
    <citation type="submission" date="2019-04" db="EMBL/GenBank/DDBJ databases">
        <title>Pedobacter sp. AR-3-17 sp. nov., isolated from Arctic soil.</title>
        <authorList>
            <person name="Dahal R.H."/>
            <person name="Kim D.-U."/>
        </authorList>
    </citation>
    <scope>NUCLEOTIDE SEQUENCE [LARGE SCALE GENOMIC DNA]</scope>
    <source>
        <strain evidence="3 4">AR-3-17</strain>
    </source>
</reference>
<dbReference type="PANTHER" id="PTHR11927:SF9">
    <property type="entry name" value="L-FUCOSYLTRANSFERASE"/>
    <property type="match status" value="1"/>
</dbReference>
<keyword evidence="1 3" id="KW-0328">Glycosyltransferase</keyword>
<dbReference type="Pfam" id="PF01531">
    <property type="entry name" value="Glyco_transf_11"/>
    <property type="match status" value="1"/>
</dbReference>
<evidence type="ECO:0000313" key="4">
    <source>
        <dbReference type="Proteomes" id="UP000308181"/>
    </source>
</evidence>
<dbReference type="EMBL" id="SWBP01000003">
    <property type="protein sequence ID" value="TKB97895.1"/>
    <property type="molecule type" value="Genomic_DNA"/>
</dbReference>
<name>A0A4U1BYR4_9SPHI</name>
<dbReference type="GO" id="GO:0005975">
    <property type="term" value="P:carbohydrate metabolic process"/>
    <property type="evidence" value="ECO:0007669"/>
    <property type="project" value="InterPro"/>
</dbReference>
<dbReference type="GO" id="GO:0016020">
    <property type="term" value="C:membrane"/>
    <property type="evidence" value="ECO:0007669"/>
    <property type="project" value="InterPro"/>
</dbReference>
<keyword evidence="2 3" id="KW-0808">Transferase</keyword>
<keyword evidence="4" id="KW-1185">Reference proteome</keyword>
<dbReference type="Proteomes" id="UP000308181">
    <property type="component" value="Unassembled WGS sequence"/>
</dbReference>
<gene>
    <name evidence="3" type="ORF">FA046_11135</name>
</gene>
<dbReference type="PANTHER" id="PTHR11927">
    <property type="entry name" value="GALACTOSIDE 2-L-FUCOSYLTRANSFERASE"/>
    <property type="match status" value="1"/>
</dbReference>
<dbReference type="CDD" id="cd11301">
    <property type="entry name" value="Fut1_Fut2_like"/>
    <property type="match status" value="1"/>
</dbReference>
<accession>A0A4U1BYR4</accession>
<sequence length="273" mass="32539">MVGVEFKGRLGNQFFQYTFLKYLKTRRKGLIYFFPNPHHAYLAKYFKLPGLDNFLLESKVYSAITRIIPAILGLKDLNFHNWVAPKPVDVKNWVYYKGYYQTAYYYEQLPHKIPFELKDKFKLDFESKYGQLFKENQTVVVHIRRTDYMNYGERRKRDISLPLDYFKKCLANIKDLDSYKVIFVSDDVEKVKEVFPQQPNYIFSNNSEIIDFQIIQNADISIISNSTFAWWAAYLSPKNNTVYAPKYWFGFNLGREHPKGIMTEKFIWCDVKS</sequence>
<dbReference type="AlphaFoldDB" id="A0A4U1BYR4"/>
<comment type="caution">
    <text evidence="3">The sequence shown here is derived from an EMBL/GenBank/DDBJ whole genome shotgun (WGS) entry which is preliminary data.</text>
</comment>
<dbReference type="GO" id="GO:0008107">
    <property type="term" value="F:galactoside 2-alpha-L-fucosyltransferase activity"/>
    <property type="evidence" value="ECO:0007669"/>
    <property type="project" value="InterPro"/>
</dbReference>
<dbReference type="Gene3D" id="3.40.50.11350">
    <property type="match status" value="1"/>
</dbReference>
<protein>
    <submittedName>
        <fullName evidence="3">Alpha-1,2-fucosyltransferase</fullName>
    </submittedName>
</protein>